<name>A0A2Z7B878_9LAMI</name>
<organism evidence="2 3">
    <name type="scientific">Dorcoceras hygrometricum</name>
    <dbReference type="NCBI Taxonomy" id="472368"/>
    <lineage>
        <taxon>Eukaryota</taxon>
        <taxon>Viridiplantae</taxon>
        <taxon>Streptophyta</taxon>
        <taxon>Embryophyta</taxon>
        <taxon>Tracheophyta</taxon>
        <taxon>Spermatophyta</taxon>
        <taxon>Magnoliopsida</taxon>
        <taxon>eudicotyledons</taxon>
        <taxon>Gunneridae</taxon>
        <taxon>Pentapetalae</taxon>
        <taxon>asterids</taxon>
        <taxon>lamiids</taxon>
        <taxon>Lamiales</taxon>
        <taxon>Gesneriaceae</taxon>
        <taxon>Didymocarpoideae</taxon>
        <taxon>Trichosporeae</taxon>
        <taxon>Loxocarpinae</taxon>
        <taxon>Dorcoceras</taxon>
    </lineage>
</organism>
<sequence length="297" mass="33576">MPPISSSGPEDHLHHQGRKQSRDAHRARRSGYAQGARSSGFSSRPYHTLGNRPSSFVMEKSYKPEETALVRGLSRGPQPEVLKHFRKRRRTWAVSCGRRAHDLTHVSTERANESIHLPSPSINTPRFVLLRSFIHYCTLSHTAYIPLILLSCTTDLSIGGASPDTSPAPFDKCSLVAGIRTHSPIPDARRSRGPRRGNSSSAELFGYIKFYLRFFLSLIRKKSIGPAHNKSYVLCKKYRSSGTESTQCIKLKSPKTIHFKFSPKYVSKSPLYDQQINKIIRIFEQLSYPIILLEIKT</sequence>
<protein>
    <submittedName>
        <fullName evidence="2">Uncharacterized protein</fullName>
    </submittedName>
</protein>
<feature type="compositionally biased region" description="Basic and acidic residues" evidence="1">
    <location>
        <begin position="9"/>
        <end position="24"/>
    </location>
</feature>
<dbReference type="Proteomes" id="UP000250235">
    <property type="component" value="Unassembled WGS sequence"/>
</dbReference>
<accession>A0A2Z7B878</accession>
<dbReference type="AlphaFoldDB" id="A0A2Z7B878"/>
<keyword evidence="3" id="KW-1185">Reference proteome</keyword>
<evidence type="ECO:0000313" key="2">
    <source>
        <dbReference type="EMBL" id="KZV30403.1"/>
    </source>
</evidence>
<feature type="region of interest" description="Disordered" evidence="1">
    <location>
        <begin position="1"/>
        <end position="55"/>
    </location>
</feature>
<evidence type="ECO:0000313" key="3">
    <source>
        <dbReference type="Proteomes" id="UP000250235"/>
    </source>
</evidence>
<proteinExistence type="predicted"/>
<reference evidence="2 3" key="1">
    <citation type="journal article" date="2015" name="Proc. Natl. Acad. Sci. U.S.A.">
        <title>The resurrection genome of Boea hygrometrica: A blueprint for survival of dehydration.</title>
        <authorList>
            <person name="Xiao L."/>
            <person name="Yang G."/>
            <person name="Zhang L."/>
            <person name="Yang X."/>
            <person name="Zhao S."/>
            <person name="Ji Z."/>
            <person name="Zhou Q."/>
            <person name="Hu M."/>
            <person name="Wang Y."/>
            <person name="Chen M."/>
            <person name="Xu Y."/>
            <person name="Jin H."/>
            <person name="Xiao X."/>
            <person name="Hu G."/>
            <person name="Bao F."/>
            <person name="Hu Y."/>
            <person name="Wan P."/>
            <person name="Li L."/>
            <person name="Deng X."/>
            <person name="Kuang T."/>
            <person name="Xiang C."/>
            <person name="Zhu J.K."/>
            <person name="Oliver M.J."/>
            <person name="He Y."/>
        </authorList>
    </citation>
    <scope>NUCLEOTIDE SEQUENCE [LARGE SCALE GENOMIC DNA]</scope>
    <source>
        <strain evidence="3">cv. XS01</strain>
    </source>
</reference>
<evidence type="ECO:0000256" key="1">
    <source>
        <dbReference type="SAM" id="MobiDB-lite"/>
    </source>
</evidence>
<gene>
    <name evidence="2" type="ORF">F511_20679</name>
</gene>
<dbReference type="EMBL" id="KV008289">
    <property type="protein sequence ID" value="KZV30403.1"/>
    <property type="molecule type" value="Genomic_DNA"/>
</dbReference>